<dbReference type="AlphaFoldDB" id="A0A397Y0W0"/>
<organism evidence="1 2">
    <name type="scientific">Brassica campestris</name>
    <name type="common">Field mustard</name>
    <dbReference type="NCBI Taxonomy" id="3711"/>
    <lineage>
        <taxon>Eukaryota</taxon>
        <taxon>Viridiplantae</taxon>
        <taxon>Streptophyta</taxon>
        <taxon>Embryophyta</taxon>
        <taxon>Tracheophyta</taxon>
        <taxon>Spermatophyta</taxon>
        <taxon>Magnoliopsida</taxon>
        <taxon>eudicotyledons</taxon>
        <taxon>Gunneridae</taxon>
        <taxon>Pentapetalae</taxon>
        <taxon>rosids</taxon>
        <taxon>malvids</taxon>
        <taxon>Brassicales</taxon>
        <taxon>Brassicaceae</taxon>
        <taxon>Brassiceae</taxon>
        <taxon>Brassica</taxon>
    </lineage>
</organism>
<sequence>VLLKLIDIHYSNEWNKILRFMLDGSRNKTVIFLIRSVFQTNIHYLWRERNGRRHGEQRVPSARLQMAIDKQIRNQISSSRINGSTRYAKAMEVWIATR</sequence>
<protein>
    <submittedName>
        <fullName evidence="1">Uncharacterized protein</fullName>
    </submittedName>
</protein>
<feature type="non-terminal residue" evidence="1">
    <location>
        <position position="1"/>
    </location>
</feature>
<accession>A0A397Y0W0</accession>
<name>A0A397Y0W0_BRACM</name>
<evidence type="ECO:0000313" key="1">
    <source>
        <dbReference type="EMBL" id="RID44400.1"/>
    </source>
</evidence>
<dbReference type="EMBL" id="CM010636">
    <property type="protein sequence ID" value="RID44400.1"/>
    <property type="molecule type" value="Genomic_DNA"/>
</dbReference>
<dbReference type="Proteomes" id="UP000264353">
    <property type="component" value="Chromosome A9"/>
</dbReference>
<proteinExistence type="predicted"/>
<reference evidence="1 2" key="1">
    <citation type="submission" date="2018-06" db="EMBL/GenBank/DDBJ databases">
        <title>WGS assembly of Brassica rapa FPsc.</title>
        <authorList>
            <person name="Bowman J."/>
            <person name="Kohchi T."/>
            <person name="Yamato K."/>
            <person name="Jenkins J."/>
            <person name="Shu S."/>
            <person name="Ishizaki K."/>
            <person name="Yamaoka S."/>
            <person name="Nishihama R."/>
            <person name="Nakamura Y."/>
            <person name="Berger F."/>
            <person name="Adam C."/>
            <person name="Aki S."/>
            <person name="Althoff F."/>
            <person name="Araki T."/>
            <person name="Arteaga-Vazquez M."/>
            <person name="Balasubrmanian S."/>
            <person name="Bauer D."/>
            <person name="Boehm C."/>
            <person name="Briginshaw L."/>
            <person name="Caballero-Perez J."/>
            <person name="Catarino B."/>
            <person name="Chen F."/>
            <person name="Chiyoda S."/>
            <person name="Chovatia M."/>
            <person name="Davies K."/>
            <person name="Delmans M."/>
            <person name="Demura T."/>
            <person name="Dierschke T."/>
            <person name="Dolan L."/>
            <person name="Dorantes-Acosta A."/>
            <person name="Eklund D."/>
            <person name="Florent S."/>
            <person name="Flores-Sandoval E."/>
            <person name="Fujiyama A."/>
            <person name="Fukuzawa H."/>
            <person name="Galik B."/>
            <person name="Grimanelli D."/>
            <person name="Grimwood J."/>
            <person name="Grossniklaus U."/>
            <person name="Hamada T."/>
            <person name="Haseloff J."/>
            <person name="Hetherington A."/>
            <person name="Higo A."/>
            <person name="Hirakawa Y."/>
            <person name="Hundley H."/>
            <person name="Ikeda Y."/>
            <person name="Inoue K."/>
            <person name="Inoue S."/>
            <person name="Ishida S."/>
            <person name="Jia Q."/>
            <person name="Kakita M."/>
            <person name="Kanazawa T."/>
            <person name="Kawai Y."/>
            <person name="Kawashima T."/>
            <person name="Kennedy M."/>
            <person name="Kinose K."/>
            <person name="Kinoshita T."/>
            <person name="Kohara Y."/>
            <person name="Koide E."/>
            <person name="Komatsu K."/>
            <person name="Kopischke S."/>
            <person name="Kubo M."/>
            <person name="Kyozuka J."/>
            <person name="Lagercrantz U."/>
            <person name="Lin S."/>
            <person name="Lindquist E."/>
            <person name="Lipzen A."/>
            <person name="Lu C."/>
            <person name="Luna E."/>
            <person name="Martienssen R."/>
            <person name="Minamino N."/>
            <person name="Mizutani M."/>
            <person name="Mizutani M."/>
            <person name="Mochizuki N."/>
            <person name="Monte I."/>
            <person name="Mosher R."/>
            <person name="Nagasaki H."/>
            <person name="Nakagami H."/>
            <person name="Naramoto S."/>
            <person name="Nishitani K."/>
            <person name="Ohtani M."/>
            <person name="Okamoto T."/>
            <person name="Okumura M."/>
            <person name="Phillips J."/>
            <person name="Pollak B."/>
            <person name="Reinders A."/>
            <person name="Roevekamp M."/>
            <person name="Sano R."/>
            <person name="Sawa S."/>
            <person name="Schmid M."/>
            <person name="Shirakawa M."/>
            <person name="Solano R."/>
            <person name="Spunde A."/>
            <person name="Suetsugu N."/>
            <person name="Sugano S."/>
            <person name="Sugiyama A."/>
            <person name="Sun R."/>
            <person name="Suzuki Y."/>
            <person name="Takenaka M."/>
            <person name="Takezawa D."/>
            <person name="Tomogane H."/>
            <person name="Tsuzuki M."/>
            <person name="Ueda T."/>
            <person name="Umeda M."/>
            <person name="Ward J."/>
            <person name="Watanabe Y."/>
            <person name="Yazaki K."/>
            <person name="Yokoyama R."/>
            <person name="Yoshitake Y."/>
            <person name="Yotsui I."/>
            <person name="Zachgo S."/>
            <person name="Schmutz J."/>
        </authorList>
    </citation>
    <scope>NUCLEOTIDE SEQUENCE [LARGE SCALE GENOMIC DNA]</scope>
    <source>
        <strain evidence="2">cv. B-3</strain>
    </source>
</reference>
<gene>
    <name evidence="1" type="ORF">BRARA_I01194</name>
</gene>
<evidence type="ECO:0000313" key="2">
    <source>
        <dbReference type="Proteomes" id="UP000264353"/>
    </source>
</evidence>